<dbReference type="Pfam" id="PF00460">
    <property type="entry name" value="Flg_bb_rod"/>
    <property type="match status" value="1"/>
</dbReference>
<dbReference type="Proteomes" id="UP000683246">
    <property type="component" value="Chromosome"/>
</dbReference>
<dbReference type="PANTHER" id="PTHR30435:SF19">
    <property type="entry name" value="FLAGELLAR BASAL-BODY ROD PROTEIN FLGG"/>
    <property type="match status" value="1"/>
</dbReference>
<protein>
    <submittedName>
        <fullName evidence="6">Flagellar hook-basal body protein</fullName>
    </submittedName>
</protein>
<evidence type="ECO:0000313" key="6">
    <source>
        <dbReference type="EMBL" id="QUI21440.1"/>
    </source>
</evidence>
<feature type="domain" description="Flagellar basal body rod protein N-terminal" evidence="3">
    <location>
        <begin position="5"/>
        <end position="35"/>
    </location>
</feature>
<dbReference type="Pfam" id="PF22692">
    <property type="entry name" value="LlgE_F_G_D1"/>
    <property type="match status" value="1"/>
</dbReference>
<dbReference type="InterPro" id="IPR010930">
    <property type="entry name" value="Flg_bb/hook_C_dom"/>
</dbReference>
<dbReference type="InterPro" id="IPR053967">
    <property type="entry name" value="LlgE_F_G-like_D1"/>
</dbReference>
<reference evidence="6" key="1">
    <citation type="submission" date="2020-07" db="EMBL/GenBank/DDBJ databases">
        <title>Vallitalea pronyensis genome.</title>
        <authorList>
            <person name="Postec A."/>
        </authorList>
    </citation>
    <scope>NUCLEOTIDE SEQUENCE</scope>
    <source>
        <strain evidence="6">FatNI3</strain>
    </source>
</reference>
<keyword evidence="6" id="KW-0282">Flagellum</keyword>
<dbReference type="GO" id="GO:0009425">
    <property type="term" value="C:bacterial-type flagellum basal body"/>
    <property type="evidence" value="ECO:0007669"/>
    <property type="project" value="UniProtKB-SubCell"/>
</dbReference>
<dbReference type="InterPro" id="IPR001444">
    <property type="entry name" value="Flag_bb_rod_N"/>
</dbReference>
<dbReference type="RefSeq" id="WP_212696910.1">
    <property type="nucleotide sequence ID" value="NZ_CP058649.1"/>
</dbReference>
<sequence length="257" mass="28098">MVRGLYTASNGMIARQQKLDIVSNNLANVHTAGFKRDGVIVESFDSVLTKKIKDPSMPHDQVIGKMTLGCKVGNIFTDYTQGGATPTGNPYHVAITGDGMIAIGQENAQGELETRYTRDGSFVVSNEGTLMTREGNYVLGTQGKIVLESSTGQNIRIGKDGTIYDNDQIIDQIQVVDFENPESLRKIGDNLYRQTTDSVEQGFSGSLLQGYTESSNVNTVKEMVDMISVMRAFEANQKVVQTQDETLKKAANEIGRL</sequence>
<accession>A0A8J8MGX4</accession>
<evidence type="ECO:0000256" key="2">
    <source>
        <dbReference type="RuleBase" id="RU362116"/>
    </source>
</evidence>
<dbReference type="GO" id="GO:0071978">
    <property type="term" value="P:bacterial-type flagellum-dependent swarming motility"/>
    <property type="evidence" value="ECO:0007669"/>
    <property type="project" value="TreeGrafter"/>
</dbReference>
<evidence type="ECO:0000256" key="1">
    <source>
        <dbReference type="ARBA" id="ARBA00009677"/>
    </source>
</evidence>
<dbReference type="PANTHER" id="PTHR30435">
    <property type="entry name" value="FLAGELLAR PROTEIN"/>
    <property type="match status" value="1"/>
</dbReference>
<evidence type="ECO:0000259" key="4">
    <source>
        <dbReference type="Pfam" id="PF06429"/>
    </source>
</evidence>
<dbReference type="SUPFAM" id="SSF117143">
    <property type="entry name" value="Flagellar hook protein flgE"/>
    <property type="match status" value="1"/>
</dbReference>
<dbReference type="Pfam" id="PF06429">
    <property type="entry name" value="Flg_bbr_C"/>
    <property type="match status" value="1"/>
</dbReference>
<dbReference type="NCBIfam" id="TIGR03506">
    <property type="entry name" value="FlgEFG_subfam"/>
    <property type="match status" value="2"/>
</dbReference>
<evidence type="ECO:0000259" key="5">
    <source>
        <dbReference type="Pfam" id="PF22692"/>
    </source>
</evidence>
<keyword evidence="6" id="KW-0969">Cilium</keyword>
<evidence type="ECO:0000313" key="7">
    <source>
        <dbReference type="Proteomes" id="UP000683246"/>
    </source>
</evidence>
<feature type="domain" description="Flagellar basal-body/hook protein C-terminal" evidence="4">
    <location>
        <begin position="209"/>
        <end position="252"/>
    </location>
</feature>
<comment type="subcellular location">
    <subcellularLocation>
        <location evidence="2">Bacterial flagellum basal body</location>
    </subcellularLocation>
</comment>
<keyword evidence="6" id="KW-0966">Cell projection</keyword>
<keyword evidence="2" id="KW-0975">Bacterial flagellum</keyword>
<name>A0A8J8MGX4_9FIRM</name>
<dbReference type="AlphaFoldDB" id="A0A8J8MGX4"/>
<feature type="domain" description="Flagellar hook protein FlgE/F/G-like D1" evidence="5">
    <location>
        <begin position="94"/>
        <end position="164"/>
    </location>
</feature>
<dbReference type="InterPro" id="IPR037925">
    <property type="entry name" value="FlgE/F/G-like"/>
</dbReference>
<keyword evidence="7" id="KW-1185">Reference proteome</keyword>
<dbReference type="KEGG" id="vpy:HZI73_03685"/>
<evidence type="ECO:0000259" key="3">
    <source>
        <dbReference type="Pfam" id="PF00460"/>
    </source>
</evidence>
<comment type="similarity">
    <text evidence="1 2">Belongs to the flagella basal body rod proteins family.</text>
</comment>
<dbReference type="InterPro" id="IPR020013">
    <property type="entry name" value="Flagellar_FlgE/F/G"/>
</dbReference>
<proteinExistence type="inferred from homology"/>
<gene>
    <name evidence="6" type="ORF">HZI73_03685</name>
</gene>
<dbReference type="EMBL" id="CP058649">
    <property type="protein sequence ID" value="QUI21440.1"/>
    <property type="molecule type" value="Genomic_DNA"/>
</dbReference>
<organism evidence="6 7">
    <name type="scientific">Vallitalea pronyensis</name>
    <dbReference type="NCBI Taxonomy" id="1348613"/>
    <lineage>
        <taxon>Bacteria</taxon>
        <taxon>Bacillati</taxon>
        <taxon>Bacillota</taxon>
        <taxon>Clostridia</taxon>
        <taxon>Lachnospirales</taxon>
        <taxon>Vallitaleaceae</taxon>
        <taxon>Vallitalea</taxon>
    </lineage>
</organism>